<feature type="region of interest" description="Disordered" evidence="1">
    <location>
        <begin position="1603"/>
        <end position="1696"/>
    </location>
</feature>
<feature type="compositionally biased region" description="Basic and acidic residues" evidence="1">
    <location>
        <begin position="1099"/>
        <end position="1114"/>
    </location>
</feature>
<feature type="compositionally biased region" description="Basic and acidic residues" evidence="1">
    <location>
        <begin position="135"/>
        <end position="145"/>
    </location>
</feature>
<feature type="compositionally biased region" description="Polar residues" evidence="1">
    <location>
        <begin position="1151"/>
        <end position="1160"/>
    </location>
</feature>
<feature type="compositionally biased region" description="Polar residues" evidence="1">
    <location>
        <begin position="1685"/>
        <end position="1696"/>
    </location>
</feature>
<feature type="region of interest" description="Disordered" evidence="1">
    <location>
        <begin position="739"/>
        <end position="986"/>
    </location>
</feature>
<dbReference type="OrthoDB" id="1093005at2759"/>
<feature type="compositionally biased region" description="Basic and acidic residues" evidence="1">
    <location>
        <begin position="1170"/>
        <end position="1189"/>
    </location>
</feature>
<feature type="compositionally biased region" description="Basic and acidic residues" evidence="1">
    <location>
        <begin position="745"/>
        <end position="772"/>
    </location>
</feature>
<feature type="compositionally biased region" description="Low complexity" evidence="1">
    <location>
        <begin position="1628"/>
        <end position="1640"/>
    </location>
</feature>
<feature type="compositionally biased region" description="Polar residues" evidence="1">
    <location>
        <begin position="1121"/>
        <end position="1132"/>
    </location>
</feature>
<feature type="compositionally biased region" description="Basic residues" evidence="1">
    <location>
        <begin position="948"/>
        <end position="958"/>
    </location>
</feature>
<feature type="compositionally biased region" description="Polar residues" evidence="1">
    <location>
        <begin position="1543"/>
        <end position="1559"/>
    </location>
</feature>
<gene>
    <name evidence="2" type="ORF">GIB67_004489</name>
</gene>
<feature type="region of interest" description="Disordered" evidence="1">
    <location>
        <begin position="529"/>
        <end position="712"/>
    </location>
</feature>
<feature type="region of interest" description="Disordered" evidence="1">
    <location>
        <begin position="1011"/>
        <end position="1193"/>
    </location>
</feature>
<dbReference type="Proteomes" id="UP000541444">
    <property type="component" value="Unassembled WGS sequence"/>
</dbReference>
<feature type="compositionally biased region" description="Basic and acidic residues" evidence="1">
    <location>
        <begin position="1011"/>
        <end position="1026"/>
    </location>
</feature>
<feature type="region of interest" description="Disordered" evidence="1">
    <location>
        <begin position="135"/>
        <end position="334"/>
    </location>
</feature>
<protein>
    <submittedName>
        <fullName evidence="2">Uncharacterized protein</fullName>
    </submittedName>
</protein>
<feature type="compositionally biased region" description="Basic and acidic residues" evidence="1">
    <location>
        <begin position="529"/>
        <end position="551"/>
    </location>
</feature>
<keyword evidence="3" id="KW-1185">Reference proteome</keyword>
<feature type="compositionally biased region" description="Basic and acidic residues" evidence="1">
    <location>
        <begin position="911"/>
        <end position="923"/>
    </location>
</feature>
<feature type="compositionally biased region" description="Basic residues" evidence="1">
    <location>
        <begin position="1235"/>
        <end position="1245"/>
    </location>
</feature>
<feature type="compositionally biased region" description="Basic and acidic residues" evidence="1">
    <location>
        <begin position="309"/>
        <end position="331"/>
    </location>
</feature>
<feature type="compositionally biased region" description="Basic and acidic residues" evidence="1">
    <location>
        <begin position="703"/>
        <end position="712"/>
    </location>
</feature>
<name>A0A7J7MRK7_9MAGN</name>
<dbReference type="EMBL" id="JACGCM010001275">
    <property type="protein sequence ID" value="KAF6157551.1"/>
    <property type="molecule type" value="Genomic_DNA"/>
</dbReference>
<feature type="compositionally biased region" description="Basic residues" evidence="1">
    <location>
        <begin position="217"/>
        <end position="227"/>
    </location>
</feature>
<feature type="compositionally biased region" description="Basic residues" evidence="1">
    <location>
        <begin position="638"/>
        <end position="649"/>
    </location>
</feature>
<evidence type="ECO:0000313" key="3">
    <source>
        <dbReference type="Proteomes" id="UP000541444"/>
    </source>
</evidence>
<comment type="caution">
    <text evidence="2">The sequence shown here is derived from an EMBL/GenBank/DDBJ whole genome shotgun (WGS) entry which is preliminary data.</text>
</comment>
<feature type="compositionally biased region" description="Basic residues" evidence="1">
    <location>
        <begin position="1136"/>
        <end position="1146"/>
    </location>
</feature>
<sequence>MFLSLSLSPPFAPMVRSETIFIDTDLDTHLAIIISNEDTVLQLKQKIIVEHSRCFPDIGEIIVRALKVRLRSNLYHLSDSMLVKSALTGGKSPWFLDAVVSLSRVEPTKDLLSLERCPSTPRDCIGNIFEKENVGRGEHPRIDKGKSKKRTRDFSSDDTLEVTVDSGATVKKRQKTDNASGSKETSKLENDFSLNSVENEQKISGGLSSNLLDSKGKKNGKQKNKSKKLPDAGSPVFSSEGNIRQKKSTEVPGDKHEELGKRLAVKNVREETLSEKKTHCPSLTGPHGAVTSVDVSEIGGKALDSGTDVPKKALVSKEAKKNSKRHDDQHLVGEPNSHIVLSVYEDVDSLVNKNIGSSLMDKTQKPKALPPNEDNGVVSMKATTCENRLDEAEMKLKSGVVSSNPLVSSRISEVRGHKVSKRKKISRKTKTSEAKIQGFPFGVDHTNSAGAVITSKKEPHKAFDGSYIADETKRRDNISSNTEMAEASTFNKGYLGDEYIGTDPPDKTEIGEKPLLRNIDHELVSLEITNSEHKKLGEDDLETNNKEDHSDKTRKKKLQKSEISGTMSHELSSGVNHVESGHAVGSSRLEPGKDNNCFSGETNRESKMSSRDEELQLEVRVSSNPLISPDVIAVVKRSDKKRKKPKKSASKAPLSPPQLKQQAVSNTDPAPSICSGPADKTEIVESTLPHSRDQELVSLEITDSDHKTLGEDDLEMKTKDNIASYEPLDSLYNVESGHAVGSSRLEPDKDNCFGGETNRESKMSSRDEESHLEVGVSSNPLISSDVIAVVKRSDKKRKKPKKSASKAPLSPQLKQQAVSNADPAPSICSGPADKTEIVESTLPHSRDPELVSLEITDSDHKTLGEDDLEMKTKGNVASYEPLDSLGNVESGHAVGSSRLEPGKDNCFGGETNRESKMSSRDEELQLEVRVSSNPLNSPDVIAVVKPTDKKRKNPKKSASKAPLGPRLKQQAVSNADSAPSICSGPADRAEIVENALPHSRDQELVSLEITGSDHKTLGEDDLEMKTKGNAASLEPLDSLYNGDPSDNKRRKKVKKMGTSNAKSHELPSGVNYIKSDGAVTPSRSKPSEDIDIDCFGGETNRESKMLDQGDEMRTKFMVASNPLNSAVNTTVMKPSDKKRKKPKKSASKTSLDLTLKQQVVGNADPTHLTDPADKTEIDEKSLHHNRDQELTSIVISNSEEKTFGKDEFEMKTINNVASSKPEDFSCNGDPSEKTKRSKRRMRPTKMKSSGPKNHESSSDVAYVESDGVVNPPRLEPCIYTNTDHSGVKTNRESKMPGQDEVEVQTEVVVAASNFLESPDSIVVVDLSDKRKKICKKSTAKTSLYPPLKQQVVGNAVRTPSIGTDIIETSASPNKRKKLRLGKESSISGNIGSSQTISDTIESNMEGRPLVNGSMDKAGRIHVHKCDDNNVKFVDYFLPKKDNHDSASLEQDMQKGTQIKDNHDLASLEQDRQKGTQTITSDKELTATKKLENLDLISKDKPRSPNSKLLSSEVLKEKRVDASITSGPVNASPVLSPFKPSASPRRNSIASSVESTQNRVYKSKGDAEVQSQLNCYRVLKRKSSHNKMGKSLDRKKLLLATSSTVFKDSSSESSEDLGDISEGRTRTPSVTSSDSSEGESVMNLDSPGEGTSGRKSGVKNSAESQRDMSLDMFLRSSKSYKKARLTASQSQPEDSES</sequence>
<accession>A0A7J7MRK7</accession>
<feature type="region of interest" description="Disordered" evidence="1">
    <location>
        <begin position="1533"/>
        <end position="1566"/>
    </location>
</feature>
<feature type="compositionally biased region" description="Basic and acidic residues" evidence="1">
    <location>
        <begin position="602"/>
        <end position="614"/>
    </location>
</feature>
<feature type="compositionally biased region" description="Basic and acidic residues" evidence="1">
    <location>
        <begin position="857"/>
        <end position="872"/>
    </location>
</feature>
<feature type="compositionally biased region" description="Polar residues" evidence="1">
    <location>
        <begin position="658"/>
        <end position="669"/>
    </location>
</feature>
<proteinExistence type="predicted"/>
<evidence type="ECO:0000256" key="1">
    <source>
        <dbReference type="SAM" id="MobiDB-lite"/>
    </source>
</evidence>
<feature type="region of interest" description="Disordered" evidence="1">
    <location>
        <begin position="1273"/>
        <end position="1299"/>
    </location>
</feature>
<organism evidence="2 3">
    <name type="scientific">Kingdonia uniflora</name>
    <dbReference type="NCBI Taxonomy" id="39325"/>
    <lineage>
        <taxon>Eukaryota</taxon>
        <taxon>Viridiplantae</taxon>
        <taxon>Streptophyta</taxon>
        <taxon>Embryophyta</taxon>
        <taxon>Tracheophyta</taxon>
        <taxon>Spermatophyta</taxon>
        <taxon>Magnoliopsida</taxon>
        <taxon>Ranunculales</taxon>
        <taxon>Circaeasteraceae</taxon>
        <taxon>Kingdonia</taxon>
    </lineage>
</organism>
<feature type="compositionally biased region" description="Polar residues" evidence="1">
    <location>
        <begin position="561"/>
        <end position="575"/>
    </location>
</feature>
<feature type="compositionally biased region" description="Basic residues" evidence="1">
    <location>
        <begin position="793"/>
        <end position="804"/>
    </location>
</feature>
<evidence type="ECO:0000313" key="2">
    <source>
        <dbReference type="EMBL" id="KAF6157551.1"/>
    </source>
</evidence>
<feature type="compositionally biased region" description="Basic and acidic residues" evidence="1">
    <location>
        <begin position="1285"/>
        <end position="1294"/>
    </location>
</feature>
<reference evidence="2 3" key="1">
    <citation type="journal article" date="2020" name="IScience">
        <title>Genome Sequencing of the Endangered Kingdonia uniflora (Circaeasteraceae, Ranunculales) Reveals Potential Mechanisms of Evolutionary Specialization.</title>
        <authorList>
            <person name="Sun Y."/>
            <person name="Deng T."/>
            <person name="Zhang A."/>
            <person name="Moore M.J."/>
            <person name="Landis J.B."/>
            <person name="Lin N."/>
            <person name="Zhang H."/>
            <person name="Zhang X."/>
            <person name="Huang J."/>
            <person name="Zhang X."/>
            <person name="Sun H."/>
            <person name="Wang H."/>
        </authorList>
    </citation>
    <scope>NUCLEOTIDE SEQUENCE [LARGE SCALE GENOMIC DNA]</scope>
    <source>
        <strain evidence="2">TB1705</strain>
        <tissue evidence="2">Leaf</tissue>
    </source>
</reference>
<feature type="compositionally biased region" description="Basic and acidic residues" evidence="1">
    <location>
        <begin position="247"/>
        <end position="278"/>
    </location>
</feature>
<feature type="region of interest" description="Disordered" evidence="1">
    <location>
        <begin position="1216"/>
        <end position="1261"/>
    </location>
</feature>